<evidence type="ECO:0000256" key="1">
    <source>
        <dbReference type="SAM" id="MobiDB-lite"/>
    </source>
</evidence>
<accession>A0A8T4IPM8</accession>
<evidence type="ECO:0008006" key="4">
    <source>
        <dbReference type="Google" id="ProtNLM"/>
    </source>
</evidence>
<gene>
    <name evidence="2" type="ORF">KDA82_14820</name>
</gene>
<protein>
    <recommendedName>
        <fullName evidence="4">Nucleopolyhedrovirus P10 family protein</fullName>
    </recommendedName>
</protein>
<dbReference type="EMBL" id="JAGSMN010000318">
    <property type="protein sequence ID" value="MBR7674266.1"/>
    <property type="molecule type" value="Genomic_DNA"/>
</dbReference>
<feature type="region of interest" description="Disordered" evidence="1">
    <location>
        <begin position="141"/>
        <end position="181"/>
    </location>
</feature>
<name>A0A8T4IPM8_9ACTN</name>
<proteinExistence type="predicted"/>
<comment type="caution">
    <text evidence="2">The sequence shown here is derived from an EMBL/GenBank/DDBJ whole genome shotgun (WGS) entry which is preliminary data.</text>
</comment>
<dbReference type="Proteomes" id="UP000675554">
    <property type="component" value="Unassembled WGS sequence"/>
</dbReference>
<organism evidence="2 3">
    <name type="scientific">Streptomyces daliensis</name>
    <dbReference type="NCBI Taxonomy" id="299421"/>
    <lineage>
        <taxon>Bacteria</taxon>
        <taxon>Bacillati</taxon>
        <taxon>Actinomycetota</taxon>
        <taxon>Actinomycetes</taxon>
        <taxon>Kitasatosporales</taxon>
        <taxon>Streptomycetaceae</taxon>
        <taxon>Streptomyces</taxon>
    </lineage>
</organism>
<reference evidence="2" key="1">
    <citation type="submission" date="2021-04" db="EMBL/GenBank/DDBJ databases">
        <title>Sequencing of actinobacteria type strains.</title>
        <authorList>
            <person name="Nguyen G.-S."/>
            <person name="Wentzel A."/>
        </authorList>
    </citation>
    <scope>NUCLEOTIDE SEQUENCE</scope>
    <source>
        <strain evidence="2">DSM 42095</strain>
    </source>
</reference>
<sequence length="279" mass="28247">MGTDRLAQAVRHQLGIGRLLPLGGAADGAWLTERAARAALRSVTTPAYAHAHTHTLSGVRIDALRISLADPGDTAPPAVPAPPSALPPGPLRVETECAVPVGEPLPVVTERLRAALFAVAEGQLGLRLAAVDIRVTDLLDPWDGNARRTADGNAGTGTGPATDAEGETEARTEAAPGGGTEGTVRAVADAVAAVPGVARLAPVLGRPFPRSGDGSGDGPAHAVQITGREGRHVQVELAVAAGHRALDVARAARAAVATVPEVTVAILVTAVDGFPEHED</sequence>
<evidence type="ECO:0000313" key="3">
    <source>
        <dbReference type="Proteomes" id="UP000675554"/>
    </source>
</evidence>
<dbReference type="AlphaFoldDB" id="A0A8T4IPM8"/>
<evidence type="ECO:0000313" key="2">
    <source>
        <dbReference type="EMBL" id="MBR7674266.1"/>
    </source>
</evidence>
<keyword evidence="3" id="KW-1185">Reference proteome</keyword>